<sequence length="235" mass="25322">MVSPNKEAFVKVWPRCFLVFLGIVEVIAAIVLIFTEFGNVASNFWTTNVFAGGWCGLIMIVHFFGLFVAACCSPSPSAAFRAVVITIIALVACGTLIGFDAYFIATPSACLLTSSCSTNAVSTSSFSYYFQQSFFSAFNSLSAFKGYTQSQAKFLFQTIQLSVGSLCFVLCIVYLVIYYVSRGKASDKVLPSTNQPSSYAPPSGARSQQPQYGPPSQRAPQPAPGQAAGKTNKRY</sequence>
<evidence type="ECO:0000313" key="11">
    <source>
        <dbReference type="EMBL" id="CAF4282698.1"/>
    </source>
</evidence>
<name>A0A816R8N2_9BILA</name>
<evidence type="ECO:0000313" key="14">
    <source>
        <dbReference type="Proteomes" id="UP000663866"/>
    </source>
</evidence>
<dbReference type="Proteomes" id="UP000681720">
    <property type="component" value="Unassembled WGS sequence"/>
</dbReference>
<evidence type="ECO:0000256" key="2">
    <source>
        <dbReference type="SAM" id="Phobius"/>
    </source>
</evidence>
<accession>A0A816R8N2</accession>
<feature type="transmembrane region" description="Helical" evidence="2">
    <location>
        <begin position="12"/>
        <end position="34"/>
    </location>
</feature>
<dbReference type="EMBL" id="CAJOBJ010000251">
    <property type="protein sequence ID" value="CAF3808566.1"/>
    <property type="molecule type" value="Genomic_DNA"/>
</dbReference>
<evidence type="ECO:0000256" key="1">
    <source>
        <dbReference type="SAM" id="MobiDB-lite"/>
    </source>
</evidence>
<evidence type="ECO:0000313" key="6">
    <source>
        <dbReference type="EMBL" id="CAF2071724.1"/>
    </source>
</evidence>
<protein>
    <submittedName>
        <fullName evidence="6">Uncharacterized protein</fullName>
    </submittedName>
</protein>
<dbReference type="Proteomes" id="UP000663834">
    <property type="component" value="Unassembled WGS sequence"/>
</dbReference>
<evidence type="ECO:0000313" key="3">
    <source>
        <dbReference type="EMBL" id="CAF1258980.1"/>
    </source>
</evidence>
<keyword evidence="2" id="KW-0812">Transmembrane</keyword>
<evidence type="ECO:0000313" key="5">
    <source>
        <dbReference type="EMBL" id="CAF1998179.1"/>
    </source>
</evidence>
<organism evidence="6 13">
    <name type="scientific">Rotaria magnacalcarata</name>
    <dbReference type="NCBI Taxonomy" id="392030"/>
    <lineage>
        <taxon>Eukaryota</taxon>
        <taxon>Metazoa</taxon>
        <taxon>Spiralia</taxon>
        <taxon>Gnathifera</taxon>
        <taxon>Rotifera</taxon>
        <taxon>Eurotatoria</taxon>
        <taxon>Bdelloidea</taxon>
        <taxon>Philodinida</taxon>
        <taxon>Philodinidae</taxon>
        <taxon>Rotaria</taxon>
    </lineage>
</organism>
<evidence type="ECO:0000313" key="4">
    <source>
        <dbReference type="EMBL" id="CAF1633601.1"/>
    </source>
</evidence>
<gene>
    <name evidence="8" type="ORF">BYL167_LOCUS2277</name>
    <name evidence="3" type="ORF">CJN711_LOCUS14884</name>
    <name evidence="9" type="ORF">GIL414_LOCUS1501</name>
    <name evidence="4" type="ORF">KQP761_LOCUS26646</name>
    <name evidence="7" type="ORF">MBJ925_LOCUS19526</name>
    <name evidence="10" type="ORF">OVN521_LOCUS19506</name>
    <name evidence="12" type="ORF">SMN809_LOCUS69177</name>
    <name evidence="11" type="ORF">UXM345_LOCUS32432</name>
    <name evidence="6" type="ORF">WKI299_LOCUS14285</name>
    <name evidence="5" type="ORF">XDN619_LOCUS3186</name>
</gene>
<keyword evidence="2" id="KW-0472">Membrane</keyword>
<feature type="transmembrane region" description="Helical" evidence="2">
    <location>
        <begin position="49"/>
        <end position="70"/>
    </location>
</feature>
<feature type="transmembrane region" description="Helical" evidence="2">
    <location>
        <begin position="82"/>
        <end position="105"/>
    </location>
</feature>
<dbReference type="EMBL" id="CAJNRG010000386">
    <property type="protein sequence ID" value="CAF1998179.1"/>
    <property type="molecule type" value="Genomic_DNA"/>
</dbReference>
<evidence type="ECO:0000313" key="7">
    <source>
        <dbReference type="EMBL" id="CAF2086022.1"/>
    </source>
</evidence>
<evidence type="ECO:0000313" key="8">
    <source>
        <dbReference type="EMBL" id="CAF3787830.1"/>
    </source>
</evidence>
<dbReference type="EMBL" id="CAJNOV010006767">
    <property type="protein sequence ID" value="CAF1258980.1"/>
    <property type="molecule type" value="Genomic_DNA"/>
</dbReference>
<feature type="compositionally biased region" description="Low complexity" evidence="1">
    <location>
        <begin position="214"/>
        <end position="229"/>
    </location>
</feature>
<dbReference type="Proteomes" id="UP000663855">
    <property type="component" value="Unassembled WGS sequence"/>
</dbReference>
<dbReference type="EMBL" id="CAJNRF010005529">
    <property type="protein sequence ID" value="CAF2071724.1"/>
    <property type="molecule type" value="Genomic_DNA"/>
</dbReference>
<feature type="region of interest" description="Disordered" evidence="1">
    <location>
        <begin position="189"/>
        <end position="235"/>
    </location>
</feature>
<dbReference type="EMBL" id="CAJNRE010009836">
    <property type="protein sequence ID" value="CAF2086022.1"/>
    <property type="molecule type" value="Genomic_DNA"/>
</dbReference>
<dbReference type="Proteomes" id="UP000663866">
    <property type="component" value="Unassembled WGS sequence"/>
</dbReference>
<keyword evidence="14" id="KW-1185">Reference proteome</keyword>
<dbReference type="Proteomes" id="UP000663856">
    <property type="component" value="Unassembled WGS sequence"/>
</dbReference>
<dbReference type="EMBL" id="CAJOBF010009876">
    <property type="protein sequence ID" value="CAF4282698.1"/>
    <property type="molecule type" value="Genomic_DNA"/>
</dbReference>
<comment type="caution">
    <text evidence="6">The sequence shown here is derived from an EMBL/GenBank/DDBJ whole genome shotgun (WGS) entry which is preliminary data.</text>
</comment>
<feature type="compositionally biased region" description="Polar residues" evidence="1">
    <location>
        <begin position="191"/>
        <end position="211"/>
    </location>
</feature>
<proteinExistence type="predicted"/>
<dbReference type="OrthoDB" id="10052267at2759"/>
<dbReference type="Proteomes" id="UP000681967">
    <property type="component" value="Unassembled WGS sequence"/>
</dbReference>
<dbReference type="EMBL" id="CAJOBH010000388">
    <property type="protein sequence ID" value="CAF3787830.1"/>
    <property type="molecule type" value="Genomic_DNA"/>
</dbReference>
<dbReference type="Proteomes" id="UP000663842">
    <property type="component" value="Unassembled WGS sequence"/>
</dbReference>
<feature type="transmembrane region" description="Helical" evidence="2">
    <location>
        <begin position="154"/>
        <end position="180"/>
    </location>
</feature>
<dbReference type="EMBL" id="CAJOBG010003697">
    <property type="protein sequence ID" value="CAF4076466.1"/>
    <property type="molecule type" value="Genomic_DNA"/>
</dbReference>
<reference evidence="6" key="1">
    <citation type="submission" date="2021-02" db="EMBL/GenBank/DDBJ databases">
        <authorList>
            <person name="Nowell W R."/>
        </authorList>
    </citation>
    <scope>NUCLEOTIDE SEQUENCE</scope>
</reference>
<keyword evidence="2" id="KW-1133">Transmembrane helix</keyword>
<dbReference type="Proteomes" id="UP000663824">
    <property type="component" value="Unassembled WGS sequence"/>
</dbReference>
<dbReference type="EMBL" id="CAJNOW010014592">
    <property type="protein sequence ID" value="CAF1633601.1"/>
    <property type="molecule type" value="Genomic_DNA"/>
</dbReference>
<dbReference type="EMBL" id="CAJOBI010318908">
    <property type="protein sequence ID" value="CAF5181801.1"/>
    <property type="molecule type" value="Genomic_DNA"/>
</dbReference>
<evidence type="ECO:0000313" key="10">
    <source>
        <dbReference type="EMBL" id="CAF4076466.1"/>
    </source>
</evidence>
<evidence type="ECO:0000313" key="9">
    <source>
        <dbReference type="EMBL" id="CAF3808566.1"/>
    </source>
</evidence>
<evidence type="ECO:0000313" key="12">
    <source>
        <dbReference type="EMBL" id="CAF5181801.1"/>
    </source>
</evidence>
<dbReference type="Proteomes" id="UP000663887">
    <property type="component" value="Unassembled WGS sequence"/>
</dbReference>
<dbReference type="Proteomes" id="UP000676336">
    <property type="component" value="Unassembled WGS sequence"/>
</dbReference>
<evidence type="ECO:0000313" key="13">
    <source>
        <dbReference type="Proteomes" id="UP000663856"/>
    </source>
</evidence>
<dbReference type="AlphaFoldDB" id="A0A816R8N2"/>